<evidence type="ECO:0000313" key="2">
    <source>
        <dbReference type="Proteomes" id="UP001642464"/>
    </source>
</evidence>
<keyword evidence="2" id="KW-1185">Reference proteome</keyword>
<gene>
    <name evidence="1" type="ORF">SCF082_LOCUS21700</name>
</gene>
<sequence>MDPLALAGAGLAIHAGLDGMGVAGDAGSAGASAVKAEKVDPFGAVLAGLIHHMGEVAERPKPTVWGAELDDPELGPKIALAAEEAMKSIKADWGPIFVYGPMLLPAVWGELIGRVPDMAAAKIFGFLRRGLTCSPEAALMEEEAALAVGQVVYGLLPWERKLVDAMMEDTFTMTKGFVRLIEETMTIPPLDGPDEEKPPQMIGEVNKQLLDEQQEDLEVILYLWKEEFLNGVTDHDWSIETFEAEWMVEYLQLCRDMRQHKQLEAMADEELKAATMTGRRLQKEDEGAVPED</sequence>
<name>A0ABP0LC45_9DINO</name>
<reference evidence="1 2" key="1">
    <citation type="submission" date="2024-02" db="EMBL/GenBank/DDBJ databases">
        <authorList>
            <person name="Chen Y."/>
            <person name="Shah S."/>
            <person name="Dougan E. K."/>
            <person name="Thang M."/>
            <person name="Chan C."/>
        </authorList>
    </citation>
    <scope>NUCLEOTIDE SEQUENCE [LARGE SCALE GENOMIC DNA]</scope>
</reference>
<organism evidence="1 2">
    <name type="scientific">Durusdinium trenchii</name>
    <dbReference type="NCBI Taxonomy" id="1381693"/>
    <lineage>
        <taxon>Eukaryota</taxon>
        <taxon>Sar</taxon>
        <taxon>Alveolata</taxon>
        <taxon>Dinophyceae</taxon>
        <taxon>Suessiales</taxon>
        <taxon>Symbiodiniaceae</taxon>
        <taxon>Durusdinium</taxon>
    </lineage>
</organism>
<accession>A0ABP0LC45</accession>
<dbReference type="EMBL" id="CAXAMM010015446">
    <property type="protein sequence ID" value="CAK9036351.1"/>
    <property type="molecule type" value="Genomic_DNA"/>
</dbReference>
<proteinExistence type="predicted"/>
<dbReference type="Gene3D" id="3.10.490.10">
    <property type="entry name" value="Gamma-glutamyl cyclotransferase-like"/>
    <property type="match status" value="1"/>
</dbReference>
<dbReference type="Proteomes" id="UP001642464">
    <property type="component" value="Unassembled WGS sequence"/>
</dbReference>
<protein>
    <submittedName>
        <fullName evidence="1">Uncharacterized protein</fullName>
    </submittedName>
</protein>
<comment type="caution">
    <text evidence="1">The sequence shown here is derived from an EMBL/GenBank/DDBJ whole genome shotgun (WGS) entry which is preliminary data.</text>
</comment>
<evidence type="ECO:0000313" key="1">
    <source>
        <dbReference type="EMBL" id="CAK9036351.1"/>
    </source>
</evidence>